<dbReference type="eggNOG" id="ENOG502SPDG">
    <property type="taxonomic scope" value="Eukaryota"/>
</dbReference>
<accession>A0A1I7UFN9</accession>
<keyword evidence="1" id="KW-1185">Reference proteome</keyword>
<name>A0A1I7UFN9_9PELO</name>
<dbReference type="SUPFAM" id="SSF53335">
    <property type="entry name" value="S-adenosyl-L-methionine-dependent methyltransferases"/>
    <property type="match status" value="1"/>
</dbReference>
<organism evidence="1 2">
    <name type="scientific">Caenorhabditis tropicalis</name>
    <dbReference type="NCBI Taxonomy" id="1561998"/>
    <lineage>
        <taxon>Eukaryota</taxon>
        <taxon>Metazoa</taxon>
        <taxon>Ecdysozoa</taxon>
        <taxon>Nematoda</taxon>
        <taxon>Chromadorea</taxon>
        <taxon>Rhabditida</taxon>
        <taxon>Rhabditina</taxon>
        <taxon>Rhabditomorpha</taxon>
        <taxon>Rhabditoidea</taxon>
        <taxon>Rhabditidae</taxon>
        <taxon>Peloderinae</taxon>
        <taxon>Caenorhabditis</taxon>
    </lineage>
</organism>
<dbReference type="Gene3D" id="3.40.50.150">
    <property type="entry name" value="Vaccinia Virus protein VP39"/>
    <property type="match status" value="1"/>
</dbReference>
<sequence length="176" mass="20182">MIENCQNLHKTTENLEFHHLSVTDFQLNQRFHVATAVFVLQYVHEKEELKRSIQLIWDHLEENGIFIGLIPNGIEGVNAPKTAGKVLGAEIEKRPIPFVDGGLVTANFYEGDKIKCTSTMALHSNSFYEQCFQEAGFKKFEWLSPKISEKGKEILGKEFCDQFMNPPCDIVFRVFK</sequence>
<proteinExistence type="predicted"/>
<dbReference type="InterPro" id="IPR029063">
    <property type="entry name" value="SAM-dependent_MTases_sf"/>
</dbReference>
<dbReference type="Proteomes" id="UP000095282">
    <property type="component" value="Unplaced"/>
</dbReference>
<reference evidence="2" key="1">
    <citation type="submission" date="2016-11" db="UniProtKB">
        <authorList>
            <consortium name="WormBaseParasite"/>
        </authorList>
    </citation>
    <scope>IDENTIFICATION</scope>
</reference>
<dbReference type="WBParaSite" id="Csp11.Scaffold629.g8850.t1">
    <property type="protein sequence ID" value="Csp11.Scaffold629.g8850.t1"/>
    <property type="gene ID" value="Csp11.Scaffold629.g8850"/>
</dbReference>
<evidence type="ECO:0000313" key="2">
    <source>
        <dbReference type="WBParaSite" id="Csp11.Scaffold629.g8850.t1"/>
    </source>
</evidence>
<dbReference type="STRING" id="1561998.A0A1I7UFN9"/>
<protein>
    <submittedName>
        <fullName evidence="2">Methyltransf_11 domain-containing protein</fullName>
    </submittedName>
</protein>
<dbReference type="AlphaFoldDB" id="A0A1I7UFN9"/>
<evidence type="ECO:0000313" key="1">
    <source>
        <dbReference type="Proteomes" id="UP000095282"/>
    </source>
</evidence>